<feature type="compositionally biased region" description="Low complexity" evidence="1">
    <location>
        <begin position="240"/>
        <end position="255"/>
    </location>
</feature>
<feature type="region of interest" description="Disordered" evidence="1">
    <location>
        <begin position="164"/>
        <end position="216"/>
    </location>
</feature>
<sequence>MEREDQDEDEDALRSRDGVNWQFVGKDFAIYVGYENAVLVCSFNFQSPNQAKKAVAVRLRRGSSRARLTGWSAFVAGPAASPGASPGPRHAGLKLRTAIGPAVRTPIFVASGSASVCFGPASVAAWDGVPPTRLSGAPSALDRQPAVGIAALLGDRAAARALPAPFGPEPGGGSREGAGGLLLRPRLRPSGARRRKPPPLKGIPLTPSLRRPAPGDLPGIELPGGAGEWLWVVPSLAPAAAAAGPQGRAPPEGARPAPPPPLSLRFQGGAARQPIIRRSLP</sequence>
<feature type="compositionally biased region" description="Gly residues" evidence="1">
    <location>
        <begin position="169"/>
        <end position="180"/>
    </location>
</feature>
<proteinExistence type="predicted"/>
<evidence type="ECO:0000313" key="2">
    <source>
        <dbReference type="EMBL" id="CAK0872801.1"/>
    </source>
</evidence>
<evidence type="ECO:0000256" key="1">
    <source>
        <dbReference type="SAM" id="MobiDB-lite"/>
    </source>
</evidence>
<protein>
    <submittedName>
        <fullName evidence="2">Uncharacterized protein</fullName>
    </submittedName>
</protein>
<reference evidence="2" key="1">
    <citation type="submission" date="2023-10" db="EMBL/GenBank/DDBJ databases">
        <authorList>
            <person name="Chen Y."/>
            <person name="Shah S."/>
            <person name="Dougan E. K."/>
            <person name="Thang M."/>
            <person name="Chan C."/>
        </authorList>
    </citation>
    <scope>NUCLEOTIDE SEQUENCE [LARGE SCALE GENOMIC DNA]</scope>
</reference>
<gene>
    <name evidence="2" type="ORF">PCOR1329_LOCUS58166</name>
</gene>
<dbReference type="Proteomes" id="UP001189429">
    <property type="component" value="Unassembled WGS sequence"/>
</dbReference>
<accession>A0ABN9VIY0</accession>
<feature type="region of interest" description="Disordered" evidence="1">
    <location>
        <begin position="240"/>
        <end position="281"/>
    </location>
</feature>
<name>A0ABN9VIY0_9DINO</name>
<feature type="compositionally biased region" description="Basic residues" evidence="1">
    <location>
        <begin position="185"/>
        <end position="198"/>
    </location>
</feature>
<comment type="caution">
    <text evidence="2">The sequence shown here is derived from an EMBL/GenBank/DDBJ whole genome shotgun (WGS) entry which is preliminary data.</text>
</comment>
<dbReference type="EMBL" id="CAUYUJ010017203">
    <property type="protein sequence ID" value="CAK0872801.1"/>
    <property type="molecule type" value="Genomic_DNA"/>
</dbReference>
<organism evidence="2 3">
    <name type="scientific">Prorocentrum cordatum</name>
    <dbReference type="NCBI Taxonomy" id="2364126"/>
    <lineage>
        <taxon>Eukaryota</taxon>
        <taxon>Sar</taxon>
        <taxon>Alveolata</taxon>
        <taxon>Dinophyceae</taxon>
        <taxon>Prorocentrales</taxon>
        <taxon>Prorocentraceae</taxon>
        <taxon>Prorocentrum</taxon>
    </lineage>
</organism>
<keyword evidence="3" id="KW-1185">Reference proteome</keyword>
<evidence type="ECO:0000313" key="3">
    <source>
        <dbReference type="Proteomes" id="UP001189429"/>
    </source>
</evidence>